<feature type="compositionally biased region" description="Polar residues" evidence="1">
    <location>
        <begin position="270"/>
        <end position="293"/>
    </location>
</feature>
<feature type="region of interest" description="Disordered" evidence="1">
    <location>
        <begin position="362"/>
        <end position="451"/>
    </location>
</feature>
<keyword evidence="2" id="KW-0472">Membrane</keyword>
<feature type="transmembrane region" description="Helical" evidence="2">
    <location>
        <begin position="48"/>
        <end position="73"/>
    </location>
</feature>
<dbReference type="RefSeq" id="XP_007406439.1">
    <property type="nucleotide sequence ID" value="XM_007406377.1"/>
</dbReference>
<feature type="compositionally biased region" description="Basic and acidic residues" evidence="1">
    <location>
        <begin position="391"/>
        <end position="414"/>
    </location>
</feature>
<accession>F4RBP6</accession>
<keyword evidence="2" id="KW-0812">Transmembrane</keyword>
<dbReference type="HOGENOM" id="CLU_607019_0_0_1"/>
<feature type="compositionally biased region" description="Polar residues" evidence="1">
    <location>
        <begin position="362"/>
        <end position="389"/>
    </location>
</feature>
<sequence length="451" mass="49882">MMVEASDKAQLIWQNMILIAYASCIAAIPLGDALLFSSKIKHRLAIGVARSMFVSALGASLAMLLTFIGWLALEFFCPTLQIDHFIYRLIETRIKERAHSHLMAIFVLLEAVLLFLTILLGGFLGSITTFAGEQNQKQTRFSFASLFLDYPIGLSIMTFIQAIVWTATCIVSHFLGPKAPPPLDERQERMMFMMNQNASINNMKASRRVTFKTDSDASFTSCKRLSEASGASSTTPIIHEKGEVGSEAIRRISSATSSNSPLLPVYLRSTPPQNNQSSVIPPSYQQQSSNVNYGTPKGKSLAIPPPAIQKPSNEAARHKGPNFTVPPIVSSVTNRFSRNSFSSPKPRVPSSALSRYAWLKSHTGQNGPLNTSLPYSRVSGSTTLSTPPTRYQRDEHRKPESRSNRKSHMSRDESIEAVVIQNPHHLDETESYETDGTGEEWAETRSELSAR</sequence>
<reference evidence="4" key="1">
    <citation type="journal article" date="2011" name="Proc. Natl. Acad. Sci. U.S.A.">
        <title>Obligate biotrophy features unraveled by the genomic analysis of rust fungi.</title>
        <authorList>
            <person name="Duplessis S."/>
            <person name="Cuomo C.A."/>
            <person name="Lin Y.-C."/>
            <person name="Aerts A."/>
            <person name="Tisserant E."/>
            <person name="Veneault-Fourrey C."/>
            <person name="Joly D.L."/>
            <person name="Hacquard S."/>
            <person name="Amselem J."/>
            <person name="Cantarel B.L."/>
            <person name="Chiu R."/>
            <person name="Coutinho P.M."/>
            <person name="Feau N."/>
            <person name="Field M."/>
            <person name="Frey P."/>
            <person name="Gelhaye E."/>
            <person name="Goldberg J."/>
            <person name="Grabherr M.G."/>
            <person name="Kodira C.D."/>
            <person name="Kohler A."/>
            <person name="Kuees U."/>
            <person name="Lindquist E.A."/>
            <person name="Lucas S.M."/>
            <person name="Mago R."/>
            <person name="Mauceli E."/>
            <person name="Morin E."/>
            <person name="Murat C."/>
            <person name="Pangilinan J.L."/>
            <person name="Park R."/>
            <person name="Pearson M."/>
            <person name="Quesneville H."/>
            <person name="Rouhier N."/>
            <person name="Sakthikumar S."/>
            <person name="Salamov A.A."/>
            <person name="Schmutz J."/>
            <person name="Selles B."/>
            <person name="Shapiro H."/>
            <person name="Tanguay P."/>
            <person name="Tuskan G.A."/>
            <person name="Henrissat B."/>
            <person name="Van de Peer Y."/>
            <person name="Rouze P."/>
            <person name="Ellis J.G."/>
            <person name="Dodds P.N."/>
            <person name="Schein J.E."/>
            <person name="Zhong S."/>
            <person name="Hamelin R.C."/>
            <person name="Grigoriev I.V."/>
            <person name="Szabo L.J."/>
            <person name="Martin F."/>
        </authorList>
    </citation>
    <scope>NUCLEOTIDE SEQUENCE [LARGE SCALE GENOMIC DNA]</scope>
    <source>
        <strain evidence="4">98AG31 / pathotype 3-4-7</strain>
    </source>
</reference>
<organism evidence="4">
    <name type="scientific">Melampsora larici-populina (strain 98AG31 / pathotype 3-4-7)</name>
    <name type="common">Poplar leaf rust fungus</name>
    <dbReference type="NCBI Taxonomy" id="747676"/>
    <lineage>
        <taxon>Eukaryota</taxon>
        <taxon>Fungi</taxon>
        <taxon>Dikarya</taxon>
        <taxon>Basidiomycota</taxon>
        <taxon>Pucciniomycotina</taxon>
        <taxon>Pucciniomycetes</taxon>
        <taxon>Pucciniales</taxon>
        <taxon>Melampsoraceae</taxon>
        <taxon>Melampsora</taxon>
    </lineage>
</organism>
<gene>
    <name evidence="3" type="ORF">MELLADRAFT_94516</name>
</gene>
<protein>
    <submittedName>
        <fullName evidence="3">Uncharacterized protein</fullName>
    </submittedName>
</protein>
<evidence type="ECO:0000313" key="3">
    <source>
        <dbReference type="EMBL" id="EGG10138.1"/>
    </source>
</evidence>
<dbReference type="KEGG" id="mlr:MELLADRAFT_94516"/>
<feature type="transmembrane region" description="Helical" evidence="2">
    <location>
        <begin position="152"/>
        <end position="175"/>
    </location>
</feature>
<dbReference type="EMBL" id="GL883095">
    <property type="protein sequence ID" value="EGG10138.1"/>
    <property type="molecule type" value="Genomic_DNA"/>
</dbReference>
<keyword evidence="2" id="KW-1133">Transmembrane helix</keyword>
<evidence type="ECO:0000313" key="4">
    <source>
        <dbReference type="Proteomes" id="UP000001072"/>
    </source>
</evidence>
<dbReference type="OrthoDB" id="2504982at2759"/>
<dbReference type="Proteomes" id="UP000001072">
    <property type="component" value="Unassembled WGS sequence"/>
</dbReference>
<dbReference type="VEuPathDB" id="FungiDB:MELLADRAFT_94516"/>
<keyword evidence="4" id="KW-1185">Reference proteome</keyword>
<evidence type="ECO:0000256" key="1">
    <source>
        <dbReference type="SAM" id="MobiDB-lite"/>
    </source>
</evidence>
<evidence type="ECO:0000256" key="2">
    <source>
        <dbReference type="SAM" id="Phobius"/>
    </source>
</evidence>
<feature type="compositionally biased region" description="Basic and acidic residues" evidence="1">
    <location>
        <begin position="442"/>
        <end position="451"/>
    </location>
</feature>
<feature type="transmembrane region" description="Helical" evidence="2">
    <location>
        <begin position="12"/>
        <end position="36"/>
    </location>
</feature>
<feature type="transmembrane region" description="Helical" evidence="2">
    <location>
        <begin position="102"/>
        <end position="131"/>
    </location>
</feature>
<name>F4RBP6_MELLP</name>
<feature type="region of interest" description="Disordered" evidence="1">
    <location>
        <begin position="260"/>
        <end position="329"/>
    </location>
</feature>
<feature type="compositionally biased region" description="Acidic residues" evidence="1">
    <location>
        <begin position="429"/>
        <end position="441"/>
    </location>
</feature>
<dbReference type="InParanoid" id="F4RBP6"/>
<proteinExistence type="predicted"/>
<dbReference type="GeneID" id="18936907"/>
<dbReference type="AlphaFoldDB" id="F4RBP6"/>